<keyword evidence="3" id="KW-1185">Reference proteome</keyword>
<comment type="caution">
    <text evidence="2">The sequence shown here is derived from an EMBL/GenBank/DDBJ whole genome shotgun (WGS) entry which is preliminary data.</text>
</comment>
<name>A0A8S0RYM5_OLEEU</name>
<dbReference type="EMBL" id="CACTIH010003752">
    <property type="protein sequence ID" value="CAA2984060.1"/>
    <property type="molecule type" value="Genomic_DNA"/>
</dbReference>
<dbReference type="Gramene" id="OE9A005918T1">
    <property type="protein sequence ID" value="OE9A005918C1"/>
    <property type="gene ID" value="OE9A005918"/>
</dbReference>
<accession>A0A8S0RYM5</accession>
<evidence type="ECO:0000313" key="3">
    <source>
        <dbReference type="Proteomes" id="UP000594638"/>
    </source>
</evidence>
<dbReference type="AlphaFoldDB" id="A0A8S0RYM5"/>
<dbReference type="Proteomes" id="UP000594638">
    <property type="component" value="Unassembled WGS sequence"/>
</dbReference>
<gene>
    <name evidence="2" type="ORF">OLEA9_A005918</name>
</gene>
<reference evidence="2 3" key="1">
    <citation type="submission" date="2019-12" db="EMBL/GenBank/DDBJ databases">
        <authorList>
            <person name="Alioto T."/>
            <person name="Alioto T."/>
            <person name="Gomez Garrido J."/>
        </authorList>
    </citation>
    <scope>NUCLEOTIDE SEQUENCE [LARGE SCALE GENOMIC DNA]</scope>
</reference>
<organism evidence="2 3">
    <name type="scientific">Olea europaea subsp. europaea</name>
    <dbReference type="NCBI Taxonomy" id="158383"/>
    <lineage>
        <taxon>Eukaryota</taxon>
        <taxon>Viridiplantae</taxon>
        <taxon>Streptophyta</taxon>
        <taxon>Embryophyta</taxon>
        <taxon>Tracheophyta</taxon>
        <taxon>Spermatophyta</taxon>
        <taxon>Magnoliopsida</taxon>
        <taxon>eudicotyledons</taxon>
        <taxon>Gunneridae</taxon>
        <taxon>Pentapetalae</taxon>
        <taxon>asterids</taxon>
        <taxon>lamiids</taxon>
        <taxon>Lamiales</taxon>
        <taxon>Oleaceae</taxon>
        <taxon>Oleeae</taxon>
        <taxon>Olea</taxon>
    </lineage>
</organism>
<sequence>MQPKRAKNYNNELGPFSPISGANDATHDREPPPLGRSLHGASNEPMGHRQFRTNRAESNQAVCRIKRNEKSDLPPSIPPPHIIESQNWSQSCLQQHHTTMGNSSIAPINLEKTPIIKLSQFCWGGGWV</sequence>
<evidence type="ECO:0000313" key="2">
    <source>
        <dbReference type="EMBL" id="CAA2984060.1"/>
    </source>
</evidence>
<evidence type="ECO:0000256" key="1">
    <source>
        <dbReference type="SAM" id="MobiDB-lite"/>
    </source>
</evidence>
<feature type="region of interest" description="Disordered" evidence="1">
    <location>
        <begin position="1"/>
        <end position="58"/>
    </location>
</feature>
<proteinExistence type="predicted"/>
<protein>
    <submittedName>
        <fullName evidence="2">Uncharacterized protein</fullName>
    </submittedName>
</protein>